<evidence type="ECO:0000256" key="1">
    <source>
        <dbReference type="SAM" id="MobiDB-lite"/>
    </source>
</evidence>
<dbReference type="AlphaFoldDB" id="A0A7I8W4B8"/>
<evidence type="ECO:0000313" key="3">
    <source>
        <dbReference type="Proteomes" id="UP000549394"/>
    </source>
</evidence>
<feature type="compositionally biased region" description="Basic and acidic residues" evidence="1">
    <location>
        <begin position="272"/>
        <end position="305"/>
    </location>
</feature>
<sequence>MAECSMFFSTLTNSSTFSFGKASYEGLKAKNALLDYGFTFVEKRVSAIGKPVLEVGSKLIEKYPKQAKVFDKKAADCLQKVEDETPKLLSAVKDSAVKNCTSSLKWCLQSSVGRKGLKMMTSVINATEVIIDKIEDKKIEEKLDDETNPKENNENKDTIIDKFTLRGRKIFSFFLKVPLTGLVNVLKVLRHRLYRIAKLKQVRKLRKRGNPPKEDKEERTCQANGHVQSESDESEHDLENFDFENYQSDDDPNYEPPSSPSSSDDSSDYESESERGENLMEELQDKPPTTEKTEGEEKKEENTCN</sequence>
<dbReference type="EMBL" id="CAJFCJ010000019">
    <property type="protein sequence ID" value="CAD5123403.1"/>
    <property type="molecule type" value="Genomic_DNA"/>
</dbReference>
<dbReference type="Proteomes" id="UP000549394">
    <property type="component" value="Unassembled WGS sequence"/>
</dbReference>
<keyword evidence="3" id="KW-1185">Reference proteome</keyword>
<accession>A0A7I8W4B8</accession>
<reference evidence="2 3" key="1">
    <citation type="submission" date="2020-08" db="EMBL/GenBank/DDBJ databases">
        <authorList>
            <person name="Hejnol A."/>
        </authorList>
    </citation>
    <scope>NUCLEOTIDE SEQUENCE [LARGE SCALE GENOMIC DNA]</scope>
</reference>
<comment type="caution">
    <text evidence="2">The sequence shown here is derived from an EMBL/GenBank/DDBJ whole genome shotgun (WGS) entry which is preliminary data.</text>
</comment>
<protein>
    <submittedName>
        <fullName evidence="2">DgyrCDS11754</fullName>
    </submittedName>
</protein>
<name>A0A7I8W4B8_9ANNE</name>
<feature type="compositionally biased region" description="Acidic residues" evidence="1">
    <location>
        <begin position="230"/>
        <end position="253"/>
    </location>
</feature>
<gene>
    <name evidence="2" type="ORF">DGYR_LOCUS11086</name>
</gene>
<feature type="region of interest" description="Disordered" evidence="1">
    <location>
        <begin position="204"/>
        <end position="305"/>
    </location>
</feature>
<feature type="compositionally biased region" description="Basic and acidic residues" evidence="1">
    <location>
        <begin position="211"/>
        <end position="220"/>
    </location>
</feature>
<organism evidence="2 3">
    <name type="scientific">Dimorphilus gyrociliatus</name>
    <dbReference type="NCBI Taxonomy" id="2664684"/>
    <lineage>
        <taxon>Eukaryota</taxon>
        <taxon>Metazoa</taxon>
        <taxon>Spiralia</taxon>
        <taxon>Lophotrochozoa</taxon>
        <taxon>Annelida</taxon>
        <taxon>Polychaeta</taxon>
        <taxon>Polychaeta incertae sedis</taxon>
        <taxon>Dinophilidae</taxon>
        <taxon>Dimorphilus</taxon>
    </lineage>
</organism>
<proteinExistence type="predicted"/>
<evidence type="ECO:0000313" key="2">
    <source>
        <dbReference type="EMBL" id="CAD5123403.1"/>
    </source>
</evidence>